<dbReference type="InterPro" id="IPR008949">
    <property type="entry name" value="Isoprenoid_synthase_dom_sf"/>
</dbReference>
<accession>A0A8J7YQB4</accession>
<name>A0A8J7YQB4_9ARCH</name>
<sequence>MSLMERLSSRKTKINREIERSLAVGENETLREAMKHYPLAGGKRLRPLLSYLVAEAISGDGDVTIPFGVGLELLHNFTLVHDDIMDRSDFRRGITAVHKKFDVPTAIIAGDALFALAFEQLCNLQVDDALLRIIVNDTALAVREVAEGQQMDMEFEKRTDITVKDYLTMVDKKTARLYFTAARTGAIVARAPMDVIRAMGDMGYLMGTGFQIWDDVLDLEGEEDKTGKPFGGDIKEGKRTLMVVYAFSHLKGDERKTFQSILGNQKASKKSIQDAVELLHSCGAVSYAKNFALEYIREAKEKTSGLRSSEAKDLLLDLIDYSVRRDN</sequence>
<dbReference type="SFLD" id="SFLDS00005">
    <property type="entry name" value="Isoprenoid_Synthase_Type_I"/>
    <property type="match status" value="1"/>
</dbReference>
<dbReference type="GO" id="GO:0008299">
    <property type="term" value="P:isoprenoid biosynthetic process"/>
    <property type="evidence" value="ECO:0007669"/>
    <property type="project" value="InterPro"/>
</dbReference>
<keyword evidence="5" id="KW-0460">Magnesium</keyword>
<organism evidence="8 9">
    <name type="scientific">Candidatus Sysuiplasma superficiale</name>
    <dbReference type="NCBI Taxonomy" id="2823368"/>
    <lineage>
        <taxon>Archaea</taxon>
        <taxon>Methanobacteriati</taxon>
        <taxon>Thermoplasmatota</taxon>
        <taxon>Thermoplasmata</taxon>
        <taxon>Candidatus Sysuiplasmatales</taxon>
        <taxon>Candidatus Sysuiplasmataceae</taxon>
        <taxon>Candidatus Sysuiplasma</taxon>
    </lineage>
</organism>
<dbReference type="PROSITE" id="PS00444">
    <property type="entry name" value="POLYPRENYL_SYNTHASE_2"/>
    <property type="match status" value="1"/>
</dbReference>
<dbReference type="Proteomes" id="UP000750197">
    <property type="component" value="Unassembled WGS sequence"/>
</dbReference>
<protein>
    <submittedName>
        <fullName evidence="8">Polyprenyl synthetase family protein</fullName>
    </submittedName>
</protein>
<dbReference type="InterPro" id="IPR000092">
    <property type="entry name" value="Polyprenyl_synt"/>
</dbReference>
<dbReference type="AlphaFoldDB" id="A0A8J7YQB4"/>
<evidence type="ECO:0000256" key="4">
    <source>
        <dbReference type="ARBA" id="ARBA00022723"/>
    </source>
</evidence>
<dbReference type="PANTHER" id="PTHR12001:SF85">
    <property type="entry name" value="SHORT CHAIN ISOPRENYL DIPHOSPHATE SYNTHASE"/>
    <property type="match status" value="1"/>
</dbReference>
<comment type="cofactor">
    <cofactor evidence="1">
        <name>Mg(2+)</name>
        <dbReference type="ChEBI" id="CHEBI:18420"/>
    </cofactor>
</comment>
<proteinExistence type="inferred from homology"/>
<evidence type="ECO:0000256" key="6">
    <source>
        <dbReference type="RuleBase" id="RU004466"/>
    </source>
</evidence>
<evidence type="ECO:0000313" key="7">
    <source>
        <dbReference type="EMBL" id="MBX8632447.1"/>
    </source>
</evidence>
<evidence type="ECO:0000256" key="3">
    <source>
        <dbReference type="ARBA" id="ARBA00022679"/>
    </source>
</evidence>
<dbReference type="Proteomes" id="UP000716004">
    <property type="component" value="Unassembled WGS sequence"/>
</dbReference>
<dbReference type="GO" id="GO:0046872">
    <property type="term" value="F:metal ion binding"/>
    <property type="evidence" value="ECO:0007669"/>
    <property type="project" value="UniProtKB-KW"/>
</dbReference>
<dbReference type="EMBL" id="JAHEAC010000071">
    <property type="protein sequence ID" value="MBX8644535.1"/>
    <property type="molecule type" value="Genomic_DNA"/>
</dbReference>
<dbReference type="PROSITE" id="PS00723">
    <property type="entry name" value="POLYPRENYL_SYNTHASE_1"/>
    <property type="match status" value="1"/>
</dbReference>
<comment type="caution">
    <text evidence="8">The sequence shown here is derived from an EMBL/GenBank/DDBJ whole genome shotgun (WGS) entry which is preliminary data.</text>
</comment>
<evidence type="ECO:0000256" key="5">
    <source>
        <dbReference type="ARBA" id="ARBA00022842"/>
    </source>
</evidence>
<dbReference type="InterPro" id="IPR033749">
    <property type="entry name" value="Polyprenyl_synt_CS"/>
</dbReference>
<dbReference type="SFLD" id="SFLDG01017">
    <property type="entry name" value="Polyprenyl_Transferase_Like"/>
    <property type="match status" value="1"/>
</dbReference>
<keyword evidence="3 6" id="KW-0808">Transferase</keyword>
<dbReference type="EMBL" id="JAGVSJ010000027">
    <property type="protein sequence ID" value="MBX8632447.1"/>
    <property type="molecule type" value="Genomic_DNA"/>
</dbReference>
<gene>
    <name evidence="7" type="ORF">J9259_08050</name>
    <name evidence="8" type="ORF">KIY12_07435</name>
</gene>
<dbReference type="GO" id="GO:0004659">
    <property type="term" value="F:prenyltransferase activity"/>
    <property type="evidence" value="ECO:0007669"/>
    <property type="project" value="InterPro"/>
</dbReference>
<comment type="similarity">
    <text evidence="2 6">Belongs to the FPP/GGPP synthase family.</text>
</comment>
<dbReference type="Gene3D" id="1.10.600.10">
    <property type="entry name" value="Farnesyl Diphosphate Synthase"/>
    <property type="match status" value="1"/>
</dbReference>
<dbReference type="CDD" id="cd00685">
    <property type="entry name" value="Trans_IPPS_HT"/>
    <property type="match status" value="1"/>
</dbReference>
<reference evidence="8" key="1">
    <citation type="submission" date="2021-05" db="EMBL/GenBank/DDBJ databases">
        <title>Genomic insights into ecological role and evolution of a novel Thermoplasmata order Candidatus Sysuiplasmatales.</title>
        <authorList>
            <person name="Yuan Y."/>
        </authorList>
    </citation>
    <scope>NUCLEOTIDE SEQUENCE</scope>
    <source>
        <strain evidence="8">TUT19-bin139</strain>
        <strain evidence="7">YP2-bin.285</strain>
    </source>
</reference>
<evidence type="ECO:0000256" key="1">
    <source>
        <dbReference type="ARBA" id="ARBA00001946"/>
    </source>
</evidence>
<dbReference type="PANTHER" id="PTHR12001">
    <property type="entry name" value="GERANYLGERANYL PYROPHOSPHATE SYNTHASE"/>
    <property type="match status" value="1"/>
</dbReference>
<keyword evidence="4" id="KW-0479">Metal-binding</keyword>
<dbReference type="SUPFAM" id="SSF48576">
    <property type="entry name" value="Terpenoid synthases"/>
    <property type="match status" value="1"/>
</dbReference>
<evidence type="ECO:0000313" key="9">
    <source>
        <dbReference type="Proteomes" id="UP000750197"/>
    </source>
</evidence>
<dbReference type="Pfam" id="PF00348">
    <property type="entry name" value="polyprenyl_synt"/>
    <property type="match status" value="1"/>
</dbReference>
<evidence type="ECO:0000313" key="8">
    <source>
        <dbReference type="EMBL" id="MBX8644535.1"/>
    </source>
</evidence>
<evidence type="ECO:0000256" key="2">
    <source>
        <dbReference type="ARBA" id="ARBA00006706"/>
    </source>
</evidence>